<keyword evidence="2" id="KW-1185">Reference proteome</keyword>
<dbReference type="PANTHER" id="PTHR47331:SF1">
    <property type="entry name" value="GAG-LIKE PROTEIN"/>
    <property type="match status" value="1"/>
</dbReference>
<dbReference type="GO" id="GO:0008270">
    <property type="term" value="F:zinc ion binding"/>
    <property type="evidence" value="ECO:0007669"/>
    <property type="project" value="InterPro"/>
</dbReference>
<evidence type="ECO:0000259" key="1">
    <source>
        <dbReference type="SMART" id="SM00343"/>
    </source>
</evidence>
<organism evidence="2 3">
    <name type="scientific">Panagrolaimus davidi</name>
    <dbReference type="NCBI Taxonomy" id="227884"/>
    <lineage>
        <taxon>Eukaryota</taxon>
        <taxon>Metazoa</taxon>
        <taxon>Ecdysozoa</taxon>
        <taxon>Nematoda</taxon>
        <taxon>Chromadorea</taxon>
        <taxon>Rhabditida</taxon>
        <taxon>Tylenchina</taxon>
        <taxon>Panagrolaimomorpha</taxon>
        <taxon>Panagrolaimoidea</taxon>
        <taxon>Panagrolaimidae</taxon>
        <taxon>Panagrolaimus</taxon>
    </lineage>
</organism>
<dbReference type="PANTHER" id="PTHR47331">
    <property type="entry name" value="PHD-TYPE DOMAIN-CONTAINING PROTEIN"/>
    <property type="match status" value="1"/>
</dbReference>
<accession>A0A914Q406</accession>
<proteinExistence type="predicted"/>
<reference evidence="3" key="1">
    <citation type="submission" date="2022-11" db="UniProtKB">
        <authorList>
            <consortium name="WormBaseParasite"/>
        </authorList>
    </citation>
    <scope>IDENTIFICATION</scope>
</reference>
<dbReference type="InterPro" id="IPR021109">
    <property type="entry name" value="Peptidase_aspartic_dom_sf"/>
</dbReference>
<evidence type="ECO:0000313" key="3">
    <source>
        <dbReference type="WBParaSite" id="PDA_v2.g23653.t1"/>
    </source>
</evidence>
<dbReference type="Proteomes" id="UP000887578">
    <property type="component" value="Unplaced"/>
</dbReference>
<dbReference type="InterPro" id="IPR005312">
    <property type="entry name" value="DUF1759"/>
</dbReference>
<feature type="domain" description="CCHC-type" evidence="1">
    <location>
        <begin position="395"/>
        <end position="410"/>
    </location>
</feature>
<dbReference type="InterPro" id="IPR008737">
    <property type="entry name" value="DUF1758"/>
</dbReference>
<dbReference type="Gene3D" id="2.40.70.10">
    <property type="entry name" value="Acid Proteases"/>
    <property type="match status" value="1"/>
</dbReference>
<dbReference type="AlphaFoldDB" id="A0A914Q406"/>
<dbReference type="Pfam" id="PF05585">
    <property type="entry name" value="DUF1758"/>
    <property type="match status" value="1"/>
</dbReference>
<dbReference type="InterPro" id="IPR001878">
    <property type="entry name" value="Znf_CCHC"/>
</dbReference>
<sequence length="561" mass="63849">MADRIFSYLDRSISELEELKNEYTNLFQQHPPPWSNVIKVMFQTQLKILQGSLTYWDECITKLENTANSIKNGNEEKQKLYDRIDENNNDARHRLLKREVSKMLLEGQGYIELEQPQPSTTANITTPSTPPTLKISSLNIQKFNGDYLKWKTFWQRFEINVDSHSFSKVEKLDALIGLLEGIALDEVAGFEIVEENYDTVVDTLKNRFGNQQIVLKELYTNLRLVPPATYNAKSIRTTVNLISNMCRQLENYGVDINNIALQTEIIDKMPPREKNELNWFQIKNPNTTTKKFLEKMKDMAFKAEIAAEYDNENLNRTNESGIHNPCNVNAFLTYNQNQTSFKKYTCSFCNENHLSSNCPHFPSVDAKINQLKLKNGCTNCARHNHSANECRSNVRCSNCGKNHYAFICPSKSSANIPKTSITNTFVSNGEQQGCLLTKRATVMKPKTKETVDATILFDPGSQRSYISGALINQLKLPCDVKEKLNIQGIGAKATSYMSSLIKLQIKTTDGFEEIYANSIKNIAKSVPVINFDGLDISNIASTNYPPDILIGMDYFQIYYII</sequence>
<dbReference type="GO" id="GO:0003676">
    <property type="term" value="F:nucleic acid binding"/>
    <property type="evidence" value="ECO:0007669"/>
    <property type="project" value="InterPro"/>
</dbReference>
<dbReference type="WBParaSite" id="PDA_v2.g23653.t1">
    <property type="protein sequence ID" value="PDA_v2.g23653.t1"/>
    <property type="gene ID" value="PDA_v2.g23653"/>
</dbReference>
<feature type="domain" description="CCHC-type" evidence="1">
    <location>
        <begin position="376"/>
        <end position="392"/>
    </location>
</feature>
<evidence type="ECO:0000313" key="2">
    <source>
        <dbReference type="Proteomes" id="UP000887578"/>
    </source>
</evidence>
<protein>
    <submittedName>
        <fullName evidence="3">CCHC-type domain-containing protein</fullName>
    </submittedName>
</protein>
<feature type="domain" description="CCHC-type" evidence="1">
    <location>
        <begin position="345"/>
        <end position="360"/>
    </location>
</feature>
<name>A0A914Q406_9BILA</name>
<dbReference type="Pfam" id="PF03564">
    <property type="entry name" value="DUF1759"/>
    <property type="match status" value="1"/>
</dbReference>
<dbReference type="SMART" id="SM00343">
    <property type="entry name" value="ZnF_C2HC"/>
    <property type="match status" value="3"/>
</dbReference>